<dbReference type="Proteomes" id="UP001549307">
    <property type="component" value="Unassembled WGS sequence"/>
</dbReference>
<dbReference type="EMBL" id="JBEPSN010000001">
    <property type="protein sequence ID" value="MET4538565.1"/>
    <property type="molecule type" value="Genomic_DNA"/>
</dbReference>
<proteinExistence type="predicted"/>
<keyword evidence="2" id="KW-1185">Reference proteome</keyword>
<gene>
    <name evidence="1" type="ORF">ABIE37_000320</name>
</gene>
<protein>
    <submittedName>
        <fullName evidence="1">Uncharacterized protein</fullName>
    </submittedName>
</protein>
<evidence type="ECO:0000313" key="2">
    <source>
        <dbReference type="Proteomes" id="UP001549307"/>
    </source>
</evidence>
<name>A0ABV2P1C9_9MICC</name>
<sequence length="110" mass="11860">MQKTRSVAGPLRPLRKSSLRVNPNGMSGLSATAYVVKFNLVTTKPHLVAFSGRSAVAFSGSRPTEAASSNFTTIGGVTAYTMVPFSFDFACRIWCEITMKKSDAVCMTSR</sequence>
<reference evidence="1 2" key="1">
    <citation type="submission" date="2024-06" db="EMBL/GenBank/DDBJ databases">
        <title>Sorghum-associated microbial communities from plants grown in Nebraska, USA.</title>
        <authorList>
            <person name="Schachtman D."/>
        </authorList>
    </citation>
    <scope>NUCLEOTIDE SEQUENCE [LARGE SCALE GENOMIC DNA]</scope>
    <source>
        <strain evidence="1 2">3552</strain>
    </source>
</reference>
<comment type="caution">
    <text evidence="1">The sequence shown here is derived from an EMBL/GenBank/DDBJ whole genome shotgun (WGS) entry which is preliminary data.</text>
</comment>
<evidence type="ECO:0000313" key="1">
    <source>
        <dbReference type="EMBL" id="MET4538565.1"/>
    </source>
</evidence>
<organism evidence="1 2">
    <name type="scientific">Arthrobacter bambusae</name>
    <dbReference type="NCBI Taxonomy" id="1338426"/>
    <lineage>
        <taxon>Bacteria</taxon>
        <taxon>Bacillati</taxon>
        <taxon>Actinomycetota</taxon>
        <taxon>Actinomycetes</taxon>
        <taxon>Micrococcales</taxon>
        <taxon>Micrococcaceae</taxon>
        <taxon>Arthrobacter</taxon>
    </lineage>
</organism>
<accession>A0ABV2P1C9</accession>